<evidence type="ECO:0000256" key="1">
    <source>
        <dbReference type="ARBA" id="ARBA00022527"/>
    </source>
</evidence>
<evidence type="ECO:0000313" key="8">
    <source>
        <dbReference type="EMBL" id="JAG36918.1"/>
    </source>
</evidence>
<dbReference type="InterPro" id="IPR011009">
    <property type="entry name" value="Kinase-like_dom_sf"/>
</dbReference>
<gene>
    <name evidence="8" type="primary">PRKACB</name>
    <name evidence="8" type="ORF">CM83_99208</name>
</gene>
<dbReference type="InterPro" id="IPR000961">
    <property type="entry name" value="AGC-kinase_C"/>
</dbReference>
<evidence type="ECO:0000256" key="3">
    <source>
        <dbReference type="ARBA" id="ARBA00022741"/>
    </source>
</evidence>
<keyword evidence="1" id="KW-0723">Serine/threonine-protein kinase</keyword>
<dbReference type="PROSITE" id="PS51285">
    <property type="entry name" value="AGC_KINASE_CTER"/>
    <property type="match status" value="1"/>
</dbReference>
<organism evidence="8">
    <name type="scientific">Lygus hesperus</name>
    <name type="common">Western plant bug</name>
    <dbReference type="NCBI Taxonomy" id="30085"/>
    <lineage>
        <taxon>Eukaryota</taxon>
        <taxon>Metazoa</taxon>
        <taxon>Ecdysozoa</taxon>
        <taxon>Arthropoda</taxon>
        <taxon>Hexapoda</taxon>
        <taxon>Insecta</taxon>
        <taxon>Pterygota</taxon>
        <taxon>Neoptera</taxon>
        <taxon>Paraneoptera</taxon>
        <taxon>Hemiptera</taxon>
        <taxon>Heteroptera</taxon>
        <taxon>Panheteroptera</taxon>
        <taxon>Cimicomorpha</taxon>
        <taxon>Miridae</taxon>
        <taxon>Mirini</taxon>
        <taxon>Lygus</taxon>
    </lineage>
</organism>
<reference evidence="8" key="2">
    <citation type="submission" date="2014-07" db="EMBL/GenBank/DDBJ databases">
        <authorList>
            <person name="Hull J."/>
        </authorList>
    </citation>
    <scope>NUCLEOTIDE SEQUENCE</scope>
</reference>
<evidence type="ECO:0000256" key="4">
    <source>
        <dbReference type="ARBA" id="ARBA00022777"/>
    </source>
</evidence>
<reference evidence="8" key="1">
    <citation type="journal article" date="2014" name="PLoS ONE">
        <title>Transcriptome-Based Identification of ABC Transporters in the Western Tarnished Plant Bug Lygus hesperus.</title>
        <authorList>
            <person name="Hull J.J."/>
            <person name="Chaney K."/>
            <person name="Geib S.M."/>
            <person name="Fabrick J.A."/>
            <person name="Brent C.S."/>
            <person name="Walsh D."/>
            <person name="Lavine L.C."/>
        </authorList>
    </citation>
    <scope>NUCLEOTIDE SEQUENCE</scope>
</reference>
<dbReference type="SMART" id="SM00220">
    <property type="entry name" value="S_TKc"/>
    <property type="match status" value="1"/>
</dbReference>
<evidence type="ECO:0000256" key="5">
    <source>
        <dbReference type="ARBA" id="ARBA00022840"/>
    </source>
</evidence>
<dbReference type="PANTHER" id="PTHR24353">
    <property type="entry name" value="CYCLIC NUCLEOTIDE-DEPENDENT PROTEIN KINASE"/>
    <property type="match status" value="1"/>
</dbReference>
<dbReference type="GO" id="GO:0005524">
    <property type="term" value="F:ATP binding"/>
    <property type="evidence" value="ECO:0007669"/>
    <property type="project" value="UniProtKB-KW"/>
</dbReference>
<protein>
    <submittedName>
        <fullName evidence="8">cAMP-dependent protein kinase catalytic subunit beta</fullName>
    </submittedName>
</protein>
<dbReference type="PROSITE" id="PS00108">
    <property type="entry name" value="PROTEIN_KINASE_ST"/>
    <property type="match status" value="1"/>
</dbReference>
<keyword evidence="2" id="KW-0808">Transferase</keyword>
<sequence length="223" mass="25721">MFDERTTRFYAASVILGFEEIHSKDVVYRDLKPENLLLDSEGYVKITDFGLSKYIPSGRTHTLCGTSHYLAPEIINGSGHGKAVDFWCLGVLIYEMLIGYPPFYIPGERSDHTKLYRRITCGNFQSSNVFSPDAWDLICRLLQLKPYHRLGTGASGFSRLKKHPWFLGFDWARLVTRTLRAPIIPYIRTDVDLHNFRKPNAMNYNRLFNTSVPVTDQSWDAEF</sequence>
<feature type="domain" description="Protein kinase" evidence="6">
    <location>
        <begin position="1"/>
        <end position="166"/>
    </location>
</feature>
<accession>A0A0A9Z0P5</accession>
<feature type="domain" description="AGC-kinase C-terminal" evidence="7">
    <location>
        <begin position="167"/>
        <end position="223"/>
    </location>
</feature>
<evidence type="ECO:0000256" key="2">
    <source>
        <dbReference type="ARBA" id="ARBA00022679"/>
    </source>
</evidence>
<dbReference type="EMBL" id="GBHO01006686">
    <property type="protein sequence ID" value="JAG36918.1"/>
    <property type="molecule type" value="Transcribed_RNA"/>
</dbReference>
<dbReference type="InterPro" id="IPR008271">
    <property type="entry name" value="Ser/Thr_kinase_AS"/>
</dbReference>
<dbReference type="SUPFAM" id="SSF56112">
    <property type="entry name" value="Protein kinase-like (PK-like)"/>
    <property type="match status" value="1"/>
</dbReference>
<dbReference type="Pfam" id="PF00069">
    <property type="entry name" value="Pkinase"/>
    <property type="match status" value="1"/>
</dbReference>
<evidence type="ECO:0000259" key="6">
    <source>
        <dbReference type="PROSITE" id="PS50011"/>
    </source>
</evidence>
<proteinExistence type="predicted"/>
<dbReference type="InterPro" id="IPR000719">
    <property type="entry name" value="Prot_kinase_dom"/>
</dbReference>
<dbReference type="FunFam" id="1.10.510.10:FF:000210">
    <property type="entry name" value="Non-specific serine/threonine protein kinase"/>
    <property type="match status" value="1"/>
</dbReference>
<evidence type="ECO:0000259" key="7">
    <source>
        <dbReference type="PROSITE" id="PS51285"/>
    </source>
</evidence>
<dbReference type="AlphaFoldDB" id="A0A0A9Z0P5"/>
<dbReference type="GO" id="GO:0004690">
    <property type="term" value="F:cyclic nucleotide-dependent protein kinase activity"/>
    <property type="evidence" value="ECO:0007669"/>
    <property type="project" value="UniProtKB-ARBA"/>
</dbReference>
<keyword evidence="4 8" id="KW-0418">Kinase</keyword>
<dbReference type="Gene3D" id="3.30.200.20">
    <property type="entry name" value="Phosphorylase Kinase, domain 1"/>
    <property type="match status" value="1"/>
</dbReference>
<keyword evidence="3" id="KW-0547">Nucleotide-binding</keyword>
<name>A0A0A9Z0P5_LYGHE</name>
<dbReference type="Gene3D" id="1.10.510.10">
    <property type="entry name" value="Transferase(Phosphotransferase) domain 1"/>
    <property type="match status" value="1"/>
</dbReference>
<keyword evidence="5" id="KW-0067">ATP-binding</keyword>
<dbReference type="PROSITE" id="PS50011">
    <property type="entry name" value="PROTEIN_KINASE_DOM"/>
    <property type="match status" value="1"/>
</dbReference>